<keyword evidence="8 12" id="KW-0798">TonB box</keyword>
<keyword evidence="9 11" id="KW-0472">Membrane</keyword>
<dbReference type="Pfam" id="PF00593">
    <property type="entry name" value="TonB_dep_Rec_b-barrel"/>
    <property type="match status" value="1"/>
</dbReference>
<sequence>MTHSCSPRLRNTLPTCVWRPVSDTALLSVLAFALASPAFAADTQEQELNLPAITVSATKRDQTINEIAGAVDVATPEDLTPRGLRRVDQLDRVFTDVNIRQRSSRAFSNFTIRGQSSPDFYNPAAQLYVDGLPQDQALLSQMLPQDLQQVEILYGPQGTLYGRGTIGGVINVVTRKPDEQTHLEASTDINSRGRGLQLLASGPLVDDTLFGDVAVGTVNNRGDFEDMYTGKRLGDNEDNNARIRLRYAPSDSPLDVMVTAAHDNENSDAEYFSVEADKSKRKVLPVESHYKLTTDSYGLHINYDLGNLLLTSLTGYQDRDNDRTVFGSYTPETQRTLTQELRLASKREDGKAFDFVTGLYAEDLQFHREIPLYDLMSHQNIRSYAAYGEVTWHATDRLDITPGLRFEQQRTDVDTRFGAIDGSDDKRDSSTSPKLGINYRFTDDLSAYALYSTGFKAGGFTRAVTPQNIDFNYSPQKAQNFEVGFKAALFDSTLELAGSAYLLKIKDYQLSVGPVQGQYLQNVGDARTKGASLNAKWMPTDHLQVKAGVAVNNSEFRHYKDPTGSSADLSGNTLPYAPNRTANLNAQYSFDLPNGGQLIPHMGVTYVGKTYFDEGNSLSQGGYSLLDLGLSWQVNKNFSADLYADNLANKAYSVYAFNAGAPFGTAYQLGDSRLVGLRMNLSY</sequence>
<proteinExistence type="inferred from homology"/>
<keyword evidence="13" id="KW-0732">Signal</keyword>
<dbReference type="Pfam" id="PF07715">
    <property type="entry name" value="Plug"/>
    <property type="match status" value="1"/>
</dbReference>
<evidence type="ECO:0000256" key="11">
    <source>
        <dbReference type="PROSITE-ProRule" id="PRU01360"/>
    </source>
</evidence>
<evidence type="ECO:0000256" key="6">
    <source>
        <dbReference type="ARBA" id="ARBA00023004"/>
    </source>
</evidence>
<dbReference type="Gene3D" id="2.40.170.20">
    <property type="entry name" value="TonB-dependent receptor, beta-barrel domain"/>
    <property type="match status" value="1"/>
</dbReference>
<feature type="domain" description="TonB-dependent receptor plug" evidence="15">
    <location>
        <begin position="65"/>
        <end position="169"/>
    </location>
</feature>
<evidence type="ECO:0000256" key="1">
    <source>
        <dbReference type="ARBA" id="ARBA00004571"/>
    </source>
</evidence>
<keyword evidence="5 11" id="KW-0812">Transmembrane</keyword>
<keyword evidence="6" id="KW-0408">Iron</keyword>
<keyword evidence="7" id="KW-0406">Ion transport</keyword>
<accession>A0ABT0JMH3</accession>
<evidence type="ECO:0000256" key="9">
    <source>
        <dbReference type="ARBA" id="ARBA00023136"/>
    </source>
</evidence>
<evidence type="ECO:0000256" key="3">
    <source>
        <dbReference type="ARBA" id="ARBA00022452"/>
    </source>
</evidence>
<reference evidence="16 17" key="1">
    <citation type="journal article" date="2022" name="Int. J. Syst. Evol. Microbiol.">
        <title>Pseudomonas aegrilactucae sp. nov. and Pseudomonas morbosilactucae sp. nov., pathogens causing bacterial rot of lettuce in Japan.</title>
        <authorList>
            <person name="Sawada H."/>
            <person name="Fujikawa T."/>
            <person name="Satou M."/>
        </authorList>
    </citation>
    <scope>NUCLEOTIDE SEQUENCE [LARGE SCALE GENOMIC DNA]</scope>
    <source>
        <strain evidence="16 17">MAFF 302046</strain>
    </source>
</reference>
<evidence type="ECO:0000256" key="13">
    <source>
        <dbReference type="SAM" id="SignalP"/>
    </source>
</evidence>
<evidence type="ECO:0000256" key="5">
    <source>
        <dbReference type="ARBA" id="ARBA00022692"/>
    </source>
</evidence>
<evidence type="ECO:0000256" key="7">
    <source>
        <dbReference type="ARBA" id="ARBA00023065"/>
    </source>
</evidence>
<keyword evidence="10 11" id="KW-0998">Cell outer membrane</keyword>
<evidence type="ECO:0000259" key="14">
    <source>
        <dbReference type="Pfam" id="PF00593"/>
    </source>
</evidence>
<dbReference type="PROSITE" id="PS52016">
    <property type="entry name" value="TONB_DEPENDENT_REC_3"/>
    <property type="match status" value="1"/>
</dbReference>
<dbReference type="EMBL" id="JALQCX010000050">
    <property type="protein sequence ID" value="MCK9817092.1"/>
    <property type="molecule type" value="Genomic_DNA"/>
</dbReference>
<keyword evidence="16" id="KW-0675">Receptor</keyword>
<comment type="similarity">
    <text evidence="11 12">Belongs to the TonB-dependent receptor family.</text>
</comment>
<dbReference type="SUPFAM" id="SSF56935">
    <property type="entry name" value="Porins"/>
    <property type="match status" value="1"/>
</dbReference>
<gene>
    <name evidence="16" type="ORF">M1B35_23935</name>
</gene>
<dbReference type="PANTHER" id="PTHR32552:SF81">
    <property type="entry name" value="TONB-DEPENDENT OUTER MEMBRANE RECEPTOR"/>
    <property type="match status" value="1"/>
</dbReference>
<name>A0ABT0JMH3_9PSED</name>
<evidence type="ECO:0000256" key="10">
    <source>
        <dbReference type="ARBA" id="ARBA00023237"/>
    </source>
</evidence>
<keyword evidence="4" id="KW-0410">Iron transport</keyword>
<evidence type="ECO:0000256" key="4">
    <source>
        <dbReference type="ARBA" id="ARBA00022496"/>
    </source>
</evidence>
<evidence type="ECO:0000256" key="2">
    <source>
        <dbReference type="ARBA" id="ARBA00022448"/>
    </source>
</evidence>
<feature type="domain" description="TonB-dependent receptor-like beta-barrel" evidence="14">
    <location>
        <begin position="234"/>
        <end position="647"/>
    </location>
</feature>
<dbReference type="Proteomes" id="UP001155163">
    <property type="component" value="Unassembled WGS sequence"/>
</dbReference>
<keyword evidence="17" id="KW-1185">Reference proteome</keyword>
<organism evidence="16 17">
    <name type="scientific">Pseudomonas morbosilactucae</name>
    <dbReference type="NCBI Taxonomy" id="2938197"/>
    <lineage>
        <taxon>Bacteria</taxon>
        <taxon>Pseudomonadati</taxon>
        <taxon>Pseudomonadota</taxon>
        <taxon>Gammaproteobacteria</taxon>
        <taxon>Pseudomonadales</taxon>
        <taxon>Pseudomonadaceae</taxon>
        <taxon>Pseudomonas</taxon>
    </lineage>
</organism>
<evidence type="ECO:0000256" key="8">
    <source>
        <dbReference type="ARBA" id="ARBA00023077"/>
    </source>
</evidence>
<dbReference type="InterPro" id="IPR000531">
    <property type="entry name" value="Beta-barrel_TonB"/>
</dbReference>
<dbReference type="InterPro" id="IPR012910">
    <property type="entry name" value="Plug_dom"/>
</dbReference>
<reference evidence="16 17" key="2">
    <citation type="journal article" date="2023" name="Plant Pathol.">
        <title>Dismantling and reorganizing Pseudomonas marginalis sensu#lato.</title>
        <authorList>
            <person name="Sawada H."/>
            <person name="Fujikawa T."/>
            <person name="Satou M."/>
        </authorList>
    </citation>
    <scope>NUCLEOTIDE SEQUENCE [LARGE SCALE GENOMIC DNA]</scope>
    <source>
        <strain evidence="16 17">MAFF 302046</strain>
    </source>
</reference>
<dbReference type="InterPro" id="IPR036942">
    <property type="entry name" value="Beta-barrel_TonB_sf"/>
</dbReference>
<dbReference type="PANTHER" id="PTHR32552">
    <property type="entry name" value="FERRICHROME IRON RECEPTOR-RELATED"/>
    <property type="match status" value="1"/>
</dbReference>
<evidence type="ECO:0000259" key="15">
    <source>
        <dbReference type="Pfam" id="PF07715"/>
    </source>
</evidence>
<feature type="chain" id="PRO_5045601975" evidence="13">
    <location>
        <begin position="41"/>
        <end position="683"/>
    </location>
</feature>
<comment type="caution">
    <text evidence="16">The sequence shown here is derived from an EMBL/GenBank/DDBJ whole genome shotgun (WGS) entry which is preliminary data.</text>
</comment>
<protein>
    <submittedName>
        <fullName evidence="16">TonB-dependent receptor</fullName>
    </submittedName>
</protein>
<evidence type="ECO:0000313" key="16">
    <source>
        <dbReference type="EMBL" id="MCK9817092.1"/>
    </source>
</evidence>
<feature type="signal peptide" evidence="13">
    <location>
        <begin position="1"/>
        <end position="40"/>
    </location>
</feature>
<keyword evidence="2 11" id="KW-0813">Transport</keyword>
<keyword evidence="3 11" id="KW-1134">Transmembrane beta strand</keyword>
<dbReference type="RefSeq" id="WP_268263282.1">
    <property type="nucleotide sequence ID" value="NZ_JALQCX010000050.1"/>
</dbReference>
<evidence type="ECO:0000256" key="12">
    <source>
        <dbReference type="RuleBase" id="RU003357"/>
    </source>
</evidence>
<comment type="subcellular location">
    <subcellularLocation>
        <location evidence="1 11">Cell outer membrane</location>
        <topology evidence="1 11">Multi-pass membrane protein</topology>
    </subcellularLocation>
</comment>
<evidence type="ECO:0000313" key="17">
    <source>
        <dbReference type="Proteomes" id="UP001155163"/>
    </source>
</evidence>
<dbReference type="CDD" id="cd01347">
    <property type="entry name" value="ligand_gated_channel"/>
    <property type="match status" value="1"/>
</dbReference>
<dbReference type="InterPro" id="IPR039426">
    <property type="entry name" value="TonB-dep_rcpt-like"/>
</dbReference>